<evidence type="ECO:0000313" key="2">
    <source>
        <dbReference type="EMBL" id="ELZ29289.1"/>
    </source>
</evidence>
<comment type="caution">
    <text evidence="2">The sequence shown here is derived from an EMBL/GenBank/DDBJ whole genome shotgun (WGS) entry which is preliminary data.</text>
</comment>
<dbReference type="AlphaFoldDB" id="M0D540"/>
<gene>
    <name evidence="2" type="ORF">C475_03694</name>
</gene>
<accession>M0D540</accession>
<feature type="region of interest" description="Disordered" evidence="1">
    <location>
        <begin position="1"/>
        <end position="24"/>
    </location>
</feature>
<dbReference type="OrthoDB" id="225639at2157"/>
<dbReference type="RefSeq" id="WP_006882411.1">
    <property type="nucleotide sequence ID" value="NZ_AOIU01000008.1"/>
</dbReference>
<name>M0D540_9EURY</name>
<sequence>MTRHTQGTSGATEGPPLGTLDPDSIERIDVHLQRALDTEDTDEKDFHVRHARQLLEACRE</sequence>
<reference evidence="2 3" key="1">
    <citation type="journal article" date="2014" name="PLoS Genet.">
        <title>Phylogenetically driven sequencing of extremely halophilic archaea reveals strategies for static and dynamic osmo-response.</title>
        <authorList>
            <person name="Becker E.A."/>
            <person name="Seitzer P.M."/>
            <person name="Tritt A."/>
            <person name="Larsen D."/>
            <person name="Krusor M."/>
            <person name="Yao A.I."/>
            <person name="Wu D."/>
            <person name="Madern D."/>
            <person name="Eisen J.A."/>
            <person name="Darling A.E."/>
            <person name="Facciotti M.T."/>
        </authorList>
    </citation>
    <scope>NUCLEOTIDE SEQUENCE [LARGE SCALE GENOMIC DNA]</scope>
    <source>
        <strain evidence="2 3">2-9-1</strain>
    </source>
</reference>
<evidence type="ECO:0000313" key="3">
    <source>
        <dbReference type="Proteomes" id="UP000011626"/>
    </source>
</evidence>
<dbReference type="EMBL" id="AOIU01000008">
    <property type="protein sequence ID" value="ELZ29289.1"/>
    <property type="molecule type" value="Genomic_DNA"/>
</dbReference>
<keyword evidence="3" id="KW-1185">Reference proteome</keyword>
<proteinExistence type="predicted"/>
<protein>
    <submittedName>
        <fullName evidence="2">Uncharacterized protein</fullName>
    </submittedName>
</protein>
<evidence type="ECO:0000256" key="1">
    <source>
        <dbReference type="SAM" id="MobiDB-lite"/>
    </source>
</evidence>
<organism evidence="2 3">
    <name type="scientific">Halosimplex carlsbadense 2-9-1</name>
    <dbReference type="NCBI Taxonomy" id="797114"/>
    <lineage>
        <taxon>Archaea</taxon>
        <taxon>Methanobacteriati</taxon>
        <taxon>Methanobacteriota</taxon>
        <taxon>Stenosarchaea group</taxon>
        <taxon>Halobacteria</taxon>
        <taxon>Halobacteriales</taxon>
        <taxon>Haloarculaceae</taxon>
        <taxon>Halosimplex</taxon>
    </lineage>
</organism>
<feature type="compositionally biased region" description="Polar residues" evidence="1">
    <location>
        <begin position="1"/>
        <end position="11"/>
    </location>
</feature>
<dbReference type="Proteomes" id="UP000011626">
    <property type="component" value="Unassembled WGS sequence"/>
</dbReference>